<dbReference type="Proteomes" id="UP000318815">
    <property type="component" value="Unassembled WGS sequence"/>
</dbReference>
<dbReference type="SFLD" id="SFLDG01135">
    <property type="entry name" value="C1.5.6:_HAD__Beta-PGM__Phospha"/>
    <property type="match status" value="1"/>
</dbReference>
<dbReference type="Gene3D" id="3.40.50.1000">
    <property type="entry name" value="HAD superfamily/HAD-like"/>
    <property type="match status" value="1"/>
</dbReference>
<organism evidence="5 6">
    <name type="scientific">Chitinophaga pinensis</name>
    <dbReference type="NCBI Taxonomy" id="79329"/>
    <lineage>
        <taxon>Bacteria</taxon>
        <taxon>Pseudomonadati</taxon>
        <taxon>Bacteroidota</taxon>
        <taxon>Chitinophagia</taxon>
        <taxon>Chitinophagales</taxon>
        <taxon>Chitinophagaceae</taxon>
        <taxon>Chitinophaga</taxon>
    </lineage>
</organism>
<dbReference type="SUPFAM" id="SSF56784">
    <property type="entry name" value="HAD-like"/>
    <property type="match status" value="1"/>
</dbReference>
<dbReference type="SFLD" id="SFLDG01129">
    <property type="entry name" value="C1.5:_HAD__Beta-PGM__Phosphata"/>
    <property type="match status" value="1"/>
</dbReference>
<comment type="similarity">
    <text evidence="2">Belongs to the HAD-like hydrolase superfamily. CbbY/CbbZ/Gph/YieH family.</text>
</comment>
<reference evidence="5 6" key="1">
    <citation type="submission" date="2019-08" db="EMBL/GenBank/DDBJ databases">
        <title>Whole genome sequencing of chitin degrading bacteria Chitinophaga pinensis YS16.</title>
        <authorList>
            <person name="Singh R.P."/>
            <person name="Manchanda G."/>
            <person name="Maurya I.K."/>
            <person name="Joshi N.K."/>
            <person name="Srivastava A.K."/>
        </authorList>
    </citation>
    <scope>NUCLEOTIDE SEQUENCE [LARGE SCALE GENOMIC DNA]</scope>
    <source>
        <strain evidence="5 6">YS-16</strain>
    </source>
</reference>
<keyword evidence="3" id="KW-0479">Metal-binding</keyword>
<proteinExistence type="inferred from homology"/>
<dbReference type="InterPro" id="IPR023214">
    <property type="entry name" value="HAD_sf"/>
</dbReference>
<evidence type="ECO:0000256" key="2">
    <source>
        <dbReference type="ARBA" id="ARBA00006171"/>
    </source>
</evidence>
<keyword evidence="6" id="KW-1185">Reference proteome</keyword>
<dbReference type="AlphaFoldDB" id="A0A5C6LQF9"/>
<evidence type="ECO:0000256" key="1">
    <source>
        <dbReference type="ARBA" id="ARBA00001946"/>
    </source>
</evidence>
<dbReference type="Pfam" id="PF13419">
    <property type="entry name" value="HAD_2"/>
    <property type="match status" value="1"/>
</dbReference>
<dbReference type="GO" id="GO:0016787">
    <property type="term" value="F:hydrolase activity"/>
    <property type="evidence" value="ECO:0007669"/>
    <property type="project" value="UniProtKB-KW"/>
</dbReference>
<evidence type="ECO:0000256" key="3">
    <source>
        <dbReference type="ARBA" id="ARBA00022723"/>
    </source>
</evidence>
<dbReference type="EMBL" id="VOHS01000024">
    <property type="protein sequence ID" value="TWV98729.1"/>
    <property type="molecule type" value="Genomic_DNA"/>
</dbReference>
<comment type="cofactor">
    <cofactor evidence="1">
        <name>Mg(2+)</name>
        <dbReference type="ChEBI" id="CHEBI:18420"/>
    </cofactor>
</comment>
<dbReference type="RefSeq" id="WP_146306757.1">
    <property type="nucleotide sequence ID" value="NZ_VOHS01000024.1"/>
</dbReference>
<accession>A0A5C6LQF9</accession>
<dbReference type="PANTHER" id="PTHR46193">
    <property type="entry name" value="6-PHOSPHOGLUCONATE PHOSPHATASE"/>
    <property type="match status" value="1"/>
</dbReference>
<dbReference type="InterPro" id="IPR006439">
    <property type="entry name" value="HAD-SF_hydro_IA"/>
</dbReference>
<dbReference type="Gene3D" id="1.10.150.240">
    <property type="entry name" value="Putative phosphatase, domain 2"/>
    <property type="match status" value="1"/>
</dbReference>
<name>A0A5C6LQF9_9BACT</name>
<keyword evidence="5" id="KW-0378">Hydrolase</keyword>
<dbReference type="GO" id="GO:0046872">
    <property type="term" value="F:metal ion binding"/>
    <property type="evidence" value="ECO:0007669"/>
    <property type="project" value="UniProtKB-KW"/>
</dbReference>
<dbReference type="InterPro" id="IPR041492">
    <property type="entry name" value="HAD_2"/>
</dbReference>
<evidence type="ECO:0000313" key="5">
    <source>
        <dbReference type="EMBL" id="TWV98729.1"/>
    </source>
</evidence>
<sequence length="223" mass="24848">MTKPGCIIFDCDGVLVDSEVIGVRVLLDMASEYGVTMDLQEAVEEFSGIRLREGIKMLQQKANSPFPDDFEQAFRKRSYEVFKTEMRPVNGIKDILDSLTIPFCVASSGPVEKMKLNLTITGLMPYFEEGNRIFSGYEINSWKPDPGIFLHAAKQMGFSPAECVVIEDSKAGVIAAQRGGFKVYGYAKPFNGNELRKEGATVFYEMKELLNILHLNNAAVQLP</sequence>
<evidence type="ECO:0000256" key="4">
    <source>
        <dbReference type="ARBA" id="ARBA00022842"/>
    </source>
</evidence>
<keyword evidence="4" id="KW-0460">Magnesium</keyword>
<gene>
    <name evidence="5" type="ORF">FEF09_20065</name>
</gene>
<dbReference type="InterPro" id="IPR023198">
    <property type="entry name" value="PGP-like_dom2"/>
</dbReference>
<dbReference type="CDD" id="cd07526">
    <property type="entry name" value="HAD_BPGM_like"/>
    <property type="match status" value="1"/>
</dbReference>
<evidence type="ECO:0000313" key="6">
    <source>
        <dbReference type="Proteomes" id="UP000318815"/>
    </source>
</evidence>
<protein>
    <submittedName>
        <fullName evidence="5">HAD-IA family hydrolase</fullName>
    </submittedName>
</protein>
<dbReference type="SFLD" id="SFLDS00003">
    <property type="entry name" value="Haloacid_Dehalogenase"/>
    <property type="match status" value="1"/>
</dbReference>
<dbReference type="OrthoDB" id="9797743at2"/>
<dbReference type="InterPro" id="IPR036412">
    <property type="entry name" value="HAD-like_sf"/>
</dbReference>
<dbReference type="NCBIfam" id="TIGR01509">
    <property type="entry name" value="HAD-SF-IA-v3"/>
    <property type="match status" value="1"/>
</dbReference>
<dbReference type="PANTHER" id="PTHR46193:SF10">
    <property type="entry name" value="6-PHOSPHOGLUCONATE PHOSPHATASE"/>
    <property type="match status" value="1"/>
</dbReference>
<comment type="caution">
    <text evidence="5">The sequence shown here is derived from an EMBL/GenBank/DDBJ whole genome shotgun (WGS) entry which is preliminary data.</text>
</comment>
<dbReference type="InterPro" id="IPR051600">
    <property type="entry name" value="Beta-PGM-like"/>
</dbReference>